<feature type="domain" description="Phage neck terminator protein gp12-like" evidence="1">
    <location>
        <begin position="27"/>
        <end position="149"/>
    </location>
</feature>
<comment type="caution">
    <text evidence="2">The sequence shown here is derived from an EMBL/GenBank/DDBJ whole genome shotgun (WGS) entry which is preliminary data.</text>
</comment>
<keyword evidence="3" id="KW-1185">Reference proteome</keyword>
<protein>
    <recommendedName>
        <fullName evidence="1">Phage neck terminator protein gp12-like domain-containing protein</fullName>
    </recommendedName>
</protein>
<dbReference type="InterPro" id="IPR057087">
    <property type="entry name" value="Gp12-like"/>
</dbReference>
<reference evidence="2 3" key="1">
    <citation type="submission" date="2017-11" db="EMBL/GenBank/DDBJ databases">
        <title>Draft genome sequence of Enterococcus plantarum TRW2 strain isolated from lettuce.</title>
        <authorList>
            <person name="Kim E.B."/>
            <person name="Marco M.L."/>
            <person name="Williams T.R."/>
            <person name="You I.H."/>
        </authorList>
    </citation>
    <scope>NUCLEOTIDE SEQUENCE [LARGE SCALE GENOMIC DNA]</scope>
    <source>
        <strain evidence="2 3">TRW2</strain>
    </source>
</reference>
<dbReference type="Proteomes" id="UP000249828">
    <property type="component" value="Unassembled WGS sequence"/>
</dbReference>
<accession>A0A2W3ZEV2</accession>
<proteinExistence type="predicted"/>
<organism evidence="2 3">
    <name type="scientific">Enterococcus plantarum</name>
    <dbReference type="NCBI Taxonomy" id="1077675"/>
    <lineage>
        <taxon>Bacteria</taxon>
        <taxon>Bacillati</taxon>
        <taxon>Bacillota</taxon>
        <taxon>Bacilli</taxon>
        <taxon>Lactobacillales</taxon>
        <taxon>Enterococcaceae</taxon>
        <taxon>Enterococcus</taxon>
    </lineage>
</organism>
<dbReference type="EMBL" id="PIEU01000001">
    <property type="protein sequence ID" value="PZL78248.1"/>
    <property type="molecule type" value="Genomic_DNA"/>
</dbReference>
<sequence>MDKTYDYGELAENLIEVVRIATEKELIEDATTGPQSERPFFSYSIPSPYLPITVDIVDNEQFELIVSIKCHTDSTIEGLNLATRLRKYLTSFDGKLLLKEKDMILVSITKVGKRDNFISIEYERLTGFDVRFRVRDAYVDKVQEIDNIEI</sequence>
<dbReference type="Pfam" id="PF23961">
    <property type="entry name" value="Phage_tail_terminator_9"/>
    <property type="match status" value="1"/>
</dbReference>
<evidence type="ECO:0000313" key="2">
    <source>
        <dbReference type="EMBL" id="PZL78248.1"/>
    </source>
</evidence>
<dbReference type="RefSeq" id="WP_111246789.1">
    <property type="nucleotide sequence ID" value="NZ_PIEU01000001.1"/>
</dbReference>
<gene>
    <name evidence="2" type="ORF">CI088_00315</name>
</gene>
<dbReference type="AlphaFoldDB" id="A0A2W3ZEV2"/>
<evidence type="ECO:0000259" key="1">
    <source>
        <dbReference type="Pfam" id="PF23961"/>
    </source>
</evidence>
<name>A0A2W3ZEV2_9ENTE</name>
<dbReference type="NCBIfam" id="NF047498">
    <property type="entry name" value="LIC_12616_fam"/>
    <property type="match status" value="1"/>
</dbReference>
<evidence type="ECO:0000313" key="3">
    <source>
        <dbReference type="Proteomes" id="UP000249828"/>
    </source>
</evidence>